<dbReference type="RefSeq" id="WP_055548829.1">
    <property type="nucleotide sequence ID" value="NZ_CP023699.1"/>
</dbReference>
<dbReference type="OrthoDB" id="151193at2"/>
<keyword evidence="2" id="KW-0812">Transmembrane</keyword>
<dbReference type="SUPFAM" id="SSF51445">
    <property type="entry name" value="(Trans)glycosidases"/>
    <property type="match status" value="1"/>
</dbReference>
<keyword evidence="2" id="KW-0472">Membrane</keyword>
<sequence length="395" mass="43126">MRTARHGGISRARFLTGAGAVGAVAVTGGLLGTDRAGATGPAQATAGAQAPAAPGERRGLAQRGVCYEVGDGESHATRWTAARMRHDMRAIRQDLHANAVSVFGDGVERLAATADEAAERGLRVWLQPRLGDVPERDILDHLAETGRHAERLREQGADVHLSVGCEFVLFVPGIVPGANAVERVENILKGNFDPEKMAKKLRAFIGKAAKTGRSVFHGPLTYGAAHDEDVDWTLFDIVSVNYYGYHKTKAAYVKELSPHLRWGKPVAITECGCCTYAGAPQDGGMGWHDSVDYTKDPPELAPGIKRSERTQAAYLLDVFDVFESMNLYAALVYNFVSPESPHRADAPRYDIDAASYSLVKTIRERPEDPESPWHWEPKESFDALSRHFERAARRG</sequence>
<dbReference type="InterPro" id="IPR006311">
    <property type="entry name" value="TAT_signal"/>
</dbReference>
<proteinExistence type="predicted"/>
<keyword evidence="4" id="KW-1185">Reference proteome</keyword>
<evidence type="ECO:0000256" key="1">
    <source>
        <dbReference type="SAM" id="MobiDB-lite"/>
    </source>
</evidence>
<dbReference type="AlphaFoldDB" id="A0A5J6GCX4"/>
<dbReference type="EMBL" id="CP023699">
    <property type="protein sequence ID" value="QEU93013.1"/>
    <property type="molecule type" value="Genomic_DNA"/>
</dbReference>
<organism evidence="3 4">
    <name type="scientific">Streptomyces kanamyceticus</name>
    <dbReference type="NCBI Taxonomy" id="1967"/>
    <lineage>
        <taxon>Bacteria</taxon>
        <taxon>Bacillati</taxon>
        <taxon>Actinomycetota</taxon>
        <taxon>Actinomycetes</taxon>
        <taxon>Kitasatosporales</taxon>
        <taxon>Streptomycetaceae</taxon>
        <taxon>Streptomyces</taxon>
    </lineage>
</organism>
<dbReference type="PROSITE" id="PS51318">
    <property type="entry name" value="TAT"/>
    <property type="match status" value="1"/>
</dbReference>
<evidence type="ECO:0000256" key="2">
    <source>
        <dbReference type="SAM" id="Phobius"/>
    </source>
</evidence>
<feature type="compositionally biased region" description="Low complexity" evidence="1">
    <location>
        <begin position="38"/>
        <end position="54"/>
    </location>
</feature>
<accession>A0A5J6GCX4</accession>
<dbReference type="KEGG" id="ska:CP970_20735"/>
<keyword evidence="2" id="KW-1133">Transmembrane helix</keyword>
<feature type="transmembrane region" description="Helical" evidence="2">
    <location>
        <begin position="12"/>
        <end position="31"/>
    </location>
</feature>
<gene>
    <name evidence="3" type="ORF">CP970_20735</name>
</gene>
<dbReference type="Proteomes" id="UP000325529">
    <property type="component" value="Chromosome"/>
</dbReference>
<dbReference type="Gene3D" id="3.20.20.80">
    <property type="entry name" value="Glycosidases"/>
    <property type="match status" value="1"/>
</dbReference>
<dbReference type="InterPro" id="IPR017853">
    <property type="entry name" value="GH"/>
</dbReference>
<evidence type="ECO:0000313" key="4">
    <source>
        <dbReference type="Proteomes" id="UP000325529"/>
    </source>
</evidence>
<reference evidence="3 4" key="1">
    <citation type="submission" date="2017-09" db="EMBL/GenBank/DDBJ databases">
        <authorList>
            <person name="Lee N."/>
            <person name="Cho B.-K."/>
        </authorList>
    </citation>
    <scope>NUCLEOTIDE SEQUENCE [LARGE SCALE GENOMIC DNA]</scope>
    <source>
        <strain evidence="3 4">ATCC 12853</strain>
    </source>
</reference>
<feature type="region of interest" description="Disordered" evidence="1">
    <location>
        <begin position="38"/>
        <end position="57"/>
    </location>
</feature>
<name>A0A5J6GCX4_STRKN</name>
<protein>
    <submittedName>
        <fullName evidence="3">Abortive phage infection protein</fullName>
    </submittedName>
</protein>
<evidence type="ECO:0000313" key="3">
    <source>
        <dbReference type="EMBL" id="QEU93013.1"/>
    </source>
</evidence>